<dbReference type="HOGENOM" id="CLU_2333129_0_0_1"/>
<gene>
    <name evidence="1" type="ORF">ACRE_017110</name>
</gene>
<evidence type="ECO:0000313" key="2">
    <source>
        <dbReference type="Proteomes" id="UP000029964"/>
    </source>
</evidence>
<protein>
    <submittedName>
        <fullName evidence="1">Uncharacterized protein</fullName>
    </submittedName>
</protein>
<organism evidence="1 2">
    <name type="scientific">Hapsidospora chrysogenum (strain ATCC 11550 / CBS 779.69 / DSM 880 / IAM 14645 / JCM 23072 / IMI 49137)</name>
    <name type="common">Acremonium chrysogenum</name>
    <dbReference type="NCBI Taxonomy" id="857340"/>
    <lineage>
        <taxon>Eukaryota</taxon>
        <taxon>Fungi</taxon>
        <taxon>Dikarya</taxon>
        <taxon>Ascomycota</taxon>
        <taxon>Pezizomycotina</taxon>
        <taxon>Sordariomycetes</taxon>
        <taxon>Hypocreomycetidae</taxon>
        <taxon>Hypocreales</taxon>
        <taxon>Bionectriaceae</taxon>
        <taxon>Hapsidospora</taxon>
    </lineage>
</organism>
<dbReference type="Proteomes" id="UP000029964">
    <property type="component" value="Unassembled WGS sequence"/>
</dbReference>
<name>A0A086TDL8_HAPC1</name>
<proteinExistence type="predicted"/>
<sequence length="98" mass="11115">MEEINVPTRRIVIRCSQTMLKIQVESESGNIPCIPDSFRMQKSSALPSIRPNLRPLDPQVAMNNERISGEMFLAGRPFPRKAVAPSQLWSRTRAQEHA</sequence>
<dbReference type="AlphaFoldDB" id="A0A086TDL8"/>
<accession>A0A086TDL8</accession>
<reference evidence="2" key="1">
    <citation type="journal article" date="2014" name="Genome Announc.">
        <title>Genome sequence and annotation of Acremonium chrysogenum, producer of the beta-lactam antibiotic cephalosporin C.</title>
        <authorList>
            <person name="Terfehr D."/>
            <person name="Dahlmann T.A."/>
            <person name="Specht T."/>
            <person name="Zadra I."/>
            <person name="Kuernsteiner H."/>
            <person name="Kueck U."/>
        </authorList>
    </citation>
    <scope>NUCLEOTIDE SEQUENCE [LARGE SCALE GENOMIC DNA]</scope>
    <source>
        <strain evidence="2">ATCC 11550 / CBS 779.69 / DSM 880 / IAM 14645 / JCM 23072 / IMI 49137</strain>
    </source>
</reference>
<dbReference type="EMBL" id="JPKY01000009">
    <property type="protein sequence ID" value="KFH47450.1"/>
    <property type="molecule type" value="Genomic_DNA"/>
</dbReference>
<keyword evidence="2" id="KW-1185">Reference proteome</keyword>
<evidence type="ECO:0000313" key="1">
    <source>
        <dbReference type="EMBL" id="KFH47450.1"/>
    </source>
</evidence>
<comment type="caution">
    <text evidence="1">The sequence shown here is derived from an EMBL/GenBank/DDBJ whole genome shotgun (WGS) entry which is preliminary data.</text>
</comment>